<reference evidence="2 3" key="3">
    <citation type="journal article" date="2011" name="Nat. Chem. Biol.">
        <title>Reveromycin A biosynthesis uses RevG and RevJ for stereospecific spiroacetal formation.</title>
        <authorList>
            <person name="Takahashi S."/>
            <person name="Toyoda A."/>
            <person name="Sekiyama Y."/>
            <person name="Takagi H."/>
            <person name="Nogawa T."/>
            <person name="Uramoto M."/>
            <person name="Suzuki R."/>
            <person name="Koshino H."/>
            <person name="Kumano T."/>
            <person name="Panthee S."/>
            <person name="Dairi T."/>
            <person name="Ishikawa J."/>
            <person name="Ikeda H."/>
            <person name="Sakaki Y."/>
            <person name="Osada H."/>
        </authorList>
    </citation>
    <scope>NUCLEOTIDE SEQUENCE [LARGE SCALE GENOMIC DNA]</scope>
    <source>
        <strain evidence="2 3">SN-593</strain>
    </source>
</reference>
<reference evidence="2 3" key="2">
    <citation type="journal article" date="2011" name="J. Antibiot.">
        <title>Furaquinocins I and J: novel polyketide isoprenoid hybrid compounds from Streptomyces reveromyceticus SN-593.</title>
        <authorList>
            <person name="Panthee S."/>
            <person name="Takahashi S."/>
            <person name="Takagi H."/>
            <person name="Nogawa T."/>
            <person name="Oowada E."/>
            <person name="Uramoto M."/>
            <person name="Osada H."/>
        </authorList>
    </citation>
    <scope>NUCLEOTIDE SEQUENCE [LARGE SCALE GENOMIC DNA]</scope>
    <source>
        <strain evidence="2 3">SN-593</strain>
    </source>
</reference>
<evidence type="ECO:0000256" key="1">
    <source>
        <dbReference type="SAM" id="MobiDB-lite"/>
    </source>
</evidence>
<gene>
    <name evidence="2" type="ORF">RVR_2666</name>
</gene>
<keyword evidence="3" id="KW-1185">Reference proteome</keyword>
<reference evidence="2 3" key="4">
    <citation type="journal article" date="2020" name="Sci. Rep.">
        <title>beta-carboline chemical signals induce reveromycin production through a LuxR family regulator in Streptomyces sp. SN-593.</title>
        <authorList>
            <person name="Panthee S."/>
            <person name="Kito N."/>
            <person name="Hayashi T."/>
            <person name="Shimizu T."/>
            <person name="Ishikawa J."/>
            <person name="Hamamoto H."/>
            <person name="Osada H."/>
            <person name="Takahashi S."/>
        </authorList>
    </citation>
    <scope>NUCLEOTIDE SEQUENCE [LARGE SCALE GENOMIC DNA]</scope>
    <source>
        <strain evidence="2 3">SN-593</strain>
    </source>
</reference>
<reference evidence="2 3" key="1">
    <citation type="journal article" date="2010" name="J. Bacteriol.">
        <title>Biochemical characterization of a novel indole prenyltransferase from Streptomyces sp. SN-593.</title>
        <authorList>
            <person name="Takahashi S."/>
            <person name="Takagi H."/>
            <person name="Toyoda A."/>
            <person name="Uramoto M."/>
            <person name="Nogawa T."/>
            <person name="Ueki M."/>
            <person name="Sakaki Y."/>
            <person name="Osada H."/>
        </authorList>
    </citation>
    <scope>NUCLEOTIDE SEQUENCE [LARGE SCALE GENOMIC DNA]</scope>
    <source>
        <strain evidence="2 3">SN-593</strain>
    </source>
</reference>
<organism evidence="2 3">
    <name type="scientific">Actinacidiphila reveromycinica</name>
    <dbReference type="NCBI Taxonomy" id="659352"/>
    <lineage>
        <taxon>Bacteria</taxon>
        <taxon>Bacillati</taxon>
        <taxon>Actinomycetota</taxon>
        <taxon>Actinomycetes</taxon>
        <taxon>Kitasatosporales</taxon>
        <taxon>Streptomycetaceae</taxon>
        <taxon>Actinacidiphila</taxon>
    </lineage>
</organism>
<evidence type="ECO:0000313" key="2">
    <source>
        <dbReference type="EMBL" id="BBA97089.1"/>
    </source>
</evidence>
<sequence>MRPRRTGTAPRSAVATVCRRPGALLRGPAGLLVVGEGASPRVTVRRLPPGGWGGPGEIVDEHVNARLAPGSPWSDRADVLMLDCAHRPALAARAADGVLARFPGCLVAVACTADGGCVAAARGGARVRVTPAAGERPATAEELAVAASCLHAELVLGGSWTDLRAICLAVPAGPRAPGRGRVRFRPDPVPPAGAWPGGRLPA</sequence>
<dbReference type="Proteomes" id="UP000595703">
    <property type="component" value="Chromosome"/>
</dbReference>
<feature type="region of interest" description="Disordered" evidence="1">
    <location>
        <begin position="179"/>
        <end position="202"/>
    </location>
</feature>
<protein>
    <submittedName>
        <fullName evidence="2">Uncharacterized protein</fullName>
    </submittedName>
</protein>
<dbReference type="RefSeq" id="WP_202233421.1">
    <property type="nucleotide sequence ID" value="NZ_AP018365.1"/>
</dbReference>
<evidence type="ECO:0000313" key="3">
    <source>
        <dbReference type="Proteomes" id="UP000595703"/>
    </source>
</evidence>
<proteinExistence type="predicted"/>
<dbReference type="EMBL" id="AP018365">
    <property type="protein sequence ID" value="BBA97089.1"/>
    <property type="molecule type" value="Genomic_DNA"/>
</dbReference>
<dbReference type="KEGG" id="arev:RVR_2666"/>
<dbReference type="AlphaFoldDB" id="A0A7U3VMZ9"/>
<accession>A0A7U3VMZ9</accession>
<name>A0A7U3VMZ9_9ACTN</name>